<evidence type="ECO:0000259" key="5">
    <source>
        <dbReference type="Pfam" id="PF07715"/>
    </source>
</evidence>
<dbReference type="Pfam" id="PF14905">
    <property type="entry name" value="OMP_b-brl_3"/>
    <property type="match status" value="1"/>
</dbReference>
<protein>
    <recommendedName>
        <fullName evidence="9">TonB-dependent receptor</fullName>
    </recommendedName>
</protein>
<dbReference type="Gene3D" id="2.170.130.10">
    <property type="entry name" value="TonB-dependent receptor, plug domain"/>
    <property type="match status" value="1"/>
</dbReference>
<feature type="signal peptide" evidence="4">
    <location>
        <begin position="1"/>
        <end position="20"/>
    </location>
</feature>
<dbReference type="InterPro" id="IPR041700">
    <property type="entry name" value="OMP_b-brl_3"/>
</dbReference>
<keyword evidence="3" id="KW-0998">Cell outer membrane</keyword>
<dbReference type="RefSeq" id="WP_094414138.1">
    <property type="nucleotide sequence ID" value="NZ_NOXV01000248.1"/>
</dbReference>
<evidence type="ECO:0000256" key="1">
    <source>
        <dbReference type="ARBA" id="ARBA00004442"/>
    </source>
</evidence>
<dbReference type="SUPFAM" id="SSF56935">
    <property type="entry name" value="Porins"/>
    <property type="match status" value="1"/>
</dbReference>
<dbReference type="InterPro" id="IPR036942">
    <property type="entry name" value="Beta-barrel_TonB_sf"/>
</dbReference>
<dbReference type="InterPro" id="IPR037066">
    <property type="entry name" value="Plug_dom_sf"/>
</dbReference>
<keyword evidence="8" id="KW-1185">Reference proteome</keyword>
<evidence type="ECO:0000313" key="8">
    <source>
        <dbReference type="Proteomes" id="UP000216605"/>
    </source>
</evidence>
<evidence type="ECO:0000313" key="7">
    <source>
        <dbReference type="EMBL" id="OYQ37856.1"/>
    </source>
</evidence>
<proteinExistence type="predicted"/>
<gene>
    <name evidence="7" type="ORF">CHU92_07385</name>
</gene>
<dbReference type="GO" id="GO:0009279">
    <property type="term" value="C:cell outer membrane"/>
    <property type="evidence" value="ECO:0007669"/>
    <property type="project" value="UniProtKB-SubCell"/>
</dbReference>
<evidence type="ECO:0000256" key="4">
    <source>
        <dbReference type="SAM" id="SignalP"/>
    </source>
</evidence>
<accession>A0A255Z8S6</accession>
<dbReference type="Pfam" id="PF07715">
    <property type="entry name" value="Plug"/>
    <property type="match status" value="1"/>
</dbReference>
<comment type="caution">
    <text evidence="7">The sequence shown here is derived from an EMBL/GenBank/DDBJ whole genome shotgun (WGS) entry which is preliminary data.</text>
</comment>
<dbReference type="InterPro" id="IPR012910">
    <property type="entry name" value="Plug_dom"/>
</dbReference>
<keyword evidence="2" id="KW-0472">Membrane</keyword>
<sequence>MNLKLLLLTLFFTALGFSQQNGTVTGTIADKDMANAPLPFATVTVKGTSITTNTDENGVYTLSVPAGNHRLVISFLGYSTDEVPVTVQANETVTVNHSLGSDSVKLEEVVLTTTRKKNTETALLLEMREAKQVVSAISAEQISKSTDGNAAEAVQRVPGVTIVDGRFVMIRGLSERYNNVLLNNSIAPSTEVDKRTFSFDLIPTSSLDKMVIYKTGSADKPGDFAGGIITVTTSESTAEFTKAEVGFGYRSGTTFEDQYRTEGSDTDWLGFDKSYRPLPDGFSSNPATGDVSASQANRLPNNFEPTRKTAFFDNGFGFGLGRRIRLSDNNSLFTINTISYSNSYQNLDRVFRRYTTLNPGEERPPLRDDFNDNVYSNTVRLNLLSNWILSLGSNTKIRFKNLFNQQGNDETLIRQGYNLLQRGPDDFIRNYYSFYQSRFIYTGQLEGEHNFATNKKLDWVVGYNTINDDTPDFRRVRTFQRLTEPNAPIRIFDSPSTNPFEAGRFYGELDEYSINNGVSFTYDIEREKEGEDIGNISLKGGYYASYRERDFSAKYFTYTIPVTIGEERRQELVLLPISEAFSSTYVNDVDGWLLSEGTRPTDSYKADNTYLAGYAQATIPLYKFDITAGVRVEHNVQTLDTSLDNGNNVNINNPITSVLPSFNIGYNLSERSIARVSYSRTVNRPEFRELAPFVFYDYVFDAPISGNPDLDVATIDNIDLRYEFYPTQGELISLGTFFKRFDKPIELNAIIAGGDSQQFKYANAKDATNYGLELEIKKSFRGLFDNIFFDRLSANINASYIISEVDLGTGPLAQDRTRALQGQSPYIINAALGYTDDKNLSVNVVYNRFGDRIFSVGDNNFPSWYELSRDNIDLTVSKKIYNTTFKLGIQDILNAKYRIYEDSNRDEKIREEDDNVVNSFRRGTRFTLSIGYNF</sequence>
<comment type="subcellular location">
    <subcellularLocation>
        <location evidence="1">Cell outer membrane</location>
    </subcellularLocation>
</comment>
<dbReference type="SUPFAM" id="SSF49464">
    <property type="entry name" value="Carboxypeptidase regulatory domain-like"/>
    <property type="match status" value="1"/>
</dbReference>
<feature type="chain" id="PRO_5011993502" description="TonB-dependent receptor" evidence="4">
    <location>
        <begin position="21"/>
        <end position="934"/>
    </location>
</feature>
<reference evidence="7 8" key="1">
    <citation type="submission" date="2017-07" db="EMBL/GenBank/DDBJ databases">
        <title>Flavobacterium cyanobacteriorum sp. nov., isolated from cyanobacterial aggregates in a eutrophic lake.</title>
        <authorList>
            <person name="Cai H."/>
        </authorList>
    </citation>
    <scope>NUCLEOTIDE SEQUENCE [LARGE SCALE GENOMIC DNA]</scope>
    <source>
        <strain evidence="7 8">TH021</strain>
    </source>
</reference>
<dbReference type="AlphaFoldDB" id="A0A255Z8S6"/>
<feature type="domain" description="Outer membrane protein beta-barrel" evidence="6">
    <location>
        <begin position="600"/>
        <end position="911"/>
    </location>
</feature>
<evidence type="ECO:0000259" key="6">
    <source>
        <dbReference type="Pfam" id="PF14905"/>
    </source>
</evidence>
<evidence type="ECO:0008006" key="9">
    <source>
        <dbReference type="Google" id="ProtNLM"/>
    </source>
</evidence>
<evidence type="ECO:0000256" key="3">
    <source>
        <dbReference type="ARBA" id="ARBA00023237"/>
    </source>
</evidence>
<organism evidence="7 8">
    <name type="scientific">Flavobacterium cyanobacteriorum</name>
    <dbReference type="NCBI Taxonomy" id="2022802"/>
    <lineage>
        <taxon>Bacteria</taxon>
        <taxon>Pseudomonadati</taxon>
        <taxon>Bacteroidota</taxon>
        <taxon>Flavobacteriia</taxon>
        <taxon>Flavobacteriales</taxon>
        <taxon>Flavobacteriaceae</taxon>
        <taxon>Flavobacterium</taxon>
    </lineage>
</organism>
<dbReference type="EMBL" id="NOXV01000248">
    <property type="protein sequence ID" value="OYQ37856.1"/>
    <property type="molecule type" value="Genomic_DNA"/>
</dbReference>
<name>A0A255Z8S6_9FLAO</name>
<dbReference type="Proteomes" id="UP000216605">
    <property type="component" value="Unassembled WGS sequence"/>
</dbReference>
<dbReference type="Gene3D" id="2.40.170.20">
    <property type="entry name" value="TonB-dependent receptor, beta-barrel domain"/>
    <property type="match status" value="1"/>
</dbReference>
<dbReference type="Gene3D" id="2.60.40.1120">
    <property type="entry name" value="Carboxypeptidase-like, regulatory domain"/>
    <property type="match status" value="1"/>
</dbReference>
<dbReference type="Pfam" id="PF13715">
    <property type="entry name" value="CarbopepD_reg_2"/>
    <property type="match status" value="1"/>
</dbReference>
<dbReference type="OrthoDB" id="9768470at2"/>
<feature type="domain" description="TonB-dependent receptor plug" evidence="5">
    <location>
        <begin position="128"/>
        <end position="225"/>
    </location>
</feature>
<keyword evidence="4" id="KW-0732">Signal</keyword>
<dbReference type="InterPro" id="IPR008969">
    <property type="entry name" value="CarboxyPept-like_regulatory"/>
</dbReference>
<dbReference type="PANTHER" id="PTHR40980">
    <property type="entry name" value="PLUG DOMAIN-CONTAINING PROTEIN"/>
    <property type="match status" value="1"/>
</dbReference>
<dbReference type="PANTHER" id="PTHR40980:SF4">
    <property type="entry name" value="TONB-DEPENDENT RECEPTOR-LIKE BETA-BARREL DOMAIN-CONTAINING PROTEIN"/>
    <property type="match status" value="1"/>
</dbReference>
<evidence type="ECO:0000256" key="2">
    <source>
        <dbReference type="ARBA" id="ARBA00023136"/>
    </source>
</evidence>